<protein>
    <recommendedName>
        <fullName evidence="8">Serine/threonine-protein phosphatase 1 regulatory subunit 10</fullName>
    </recommendedName>
</protein>
<evidence type="ECO:0000313" key="6">
    <source>
        <dbReference type="EMBL" id="KAK2188027.1"/>
    </source>
</evidence>
<dbReference type="GO" id="GO:0005634">
    <property type="term" value="C:nucleus"/>
    <property type="evidence" value="ECO:0007669"/>
    <property type="project" value="UniProtKB-SubCell"/>
</dbReference>
<accession>A0AAD9UFZ0</accession>
<keyword evidence="2" id="KW-0862">Zinc</keyword>
<comment type="caution">
    <text evidence="6">The sequence shown here is derived from an EMBL/GenBank/DDBJ whole genome shotgun (WGS) entry which is preliminary data.</text>
</comment>
<dbReference type="SUPFAM" id="SSF47676">
    <property type="entry name" value="Conserved domain common to transcription factors TFIIS, elongin A, CRSP70"/>
    <property type="match status" value="1"/>
</dbReference>
<feature type="compositionally biased region" description="Basic residues" evidence="3">
    <location>
        <begin position="178"/>
        <end position="187"/>
    </location>
</feature>
<proteinExistence type="predicted"/>
<dbReference type="InterPro" id="IPR035441">
    <property type="entry name" value="TFIIS/LEDGF_dom_sf"/>
</dbReference>
<feature type="region of interest" description="Disordered" evidence="3">
    <location>
        <begin position="692"/>
        <end position="713"/>
    </location>
</feature>
<keyword evidence="2" id="KW-0863">Zinc-finger</keyword>
<evidence type="ECO:0008006" key="8">
    <source>
        <dbReference type="Google" id="ProtNLM"/>
    </source>
</evidence>
<comment type="subcellular location">
    <subcellularLocation>
        <location evidence="1">Nucleus</location>
    </subcellularLocation>
</comment>
<keyword evidence="7" id="KW-1185">Reference proteome</keyword>
<dbReference type="AlphaFoldDB" id="A0AAD9UFZ0"/>
<dbReference type="Gene3D" id="1.20.930.10">
    <property type="entry name" value="Conserved domain common to transcription factors TFIIS, elongin A, CRSP70"/>
    <property type="match status" value="1"/>
</dbReference>
<gene>
    <name evidence="6" type="ORF">NP493_146g00002</name>
</gene>
<evidence type="ECO:0000313" key="7">
    <source>
        <dbReference type="Proteomes" id="UP001209878"/>
    </source>
</evidence>
<feature type="compositionally biased region" description="Polar residues" evidence="3">
    <location>
        <begin position="326"/>
        <end position="338"/>
    </location>
</feature>
<feature type="region of interest" description="Disordered" evidence="3">
    <location>
        <begin position="366"/>
        <end position="481"/>
    </location>
</feature>
<name>A0AAD9UFZ0_RIDPI</name>
<dbReference type="PROSITE" id="PS50103">
    <property type="entry name" value="ZF_C3H1"/>
    <property type="match status" value="1"/>
</dbReference>
<evidence type="ECO:0000256" key="1">
    <source>
        <dbReference type="PROSITE-ProRule" id="PRU00649"/>
    </source>
</evidence>
<sequence length="945" mass="102734">MRNLFDMMVLPEVVEEKTKGPIDPHELLKALSSMLGPSGDIGSLDEVDGFVRLMKGVNKLVSRCVYVNILKATRDEATLEKFISSGGWDLLFVWLQEAKSDSNFAFLRELLLVYQGLPVTLEHLRSNTCAKMIKQLSKTDDEDMRILAAGIVNMWMQKIREKTHLESSGTAEVNSDKSKKKSKKSKSKSKDSDHMSRHGSGSSLSGSVESNGRSNKHEDRTVTGPASTGSVDSHSSNTSSTLAGVSETVPKQRPKTAKTAPTRFRSTGLFEQETTLPPPRKKRPAEHDKANNLKRTSSSQMTTPPEKKARPVLTLTVPPPVSTTVKNNTSPTDTNSKNKLPAPAKGIKLIPIPEIYESSGFMDAITSTPSSTMRRKKKAGVGKASTSPTSPTPPGKQPAVPSFYKDTLETETEMEAEAADAEKTESCDDKPENQDVEMREGGEDGKEGGSEVSEETEASADGSEVKDQPSSEPLLKRKKKRKTVSWVEESKLKTFHFFELDETERVNVNRLKDFAETKRNEMLMERQMMENVKKSGHDTAEKIAVSVTSGQCNQWSVPPVVSVASGQCHQWSVSSVVSVISGQCNQWSVSPVVSVISGQCHQLSISSVVNGISVISGQFHQWSVSSVVSVISGQCHQWSVSSVRGVFQWRRPPPITGLPPASCVPGCNSKERVIQLEREQGVLQTLFFTKDMIPDTPAEPDPETQPEPTEPKIIPLNGDGSVDPVVAAPPFNPAIATATTETPFTLSPELASLVASMTVQQPAPQSSLTPQCPAPPSQGTVAANMERILSSLMTNNQSAGNHDELTRKLQQILEPVQGQMPDLDGGGPPLMPPDQLMHNMNLPRQGLLGNAPPGFNPMMVPPGGRPMMRPRGPVPPMFRGDGRDWNDNMRMRMPGMPPMPGMPGMMRGGPRPPDRSVCRHFATPTGCRFGNGCAFIHPGVNAPPL</sequence>
<keyword evidence="2" id="KW-0479">Metal-binding</keyword>
<feature type="region of interest" description="Disordered" evidence="3">
    <location>
        <begin position="164"/>
        <end position="343"/>
    </location>
</feature>
<dbReference type="PROSITE" id="PS51319">
    <property type="entry name" value="TFIIS_N"/>
    <property type="match status" value="1"/>
</dbReference>
<dbReference type="EMBL" id="JAODUO010000146">
    <property type="protein sequence ID" value="KAK2188027.1"/>
    <property type="molecule type" value="Genomic_DNA"/>
</dbReference>
<feature type="compositionally biased region" description="Acidic residues" evidence="3">
    <location>
        <begin position="409"/>
        <end position="419"/>
    </location>
</feature>
<dbReference type="InterPro" id="IPR000571">
    <property type="entry name" value="Znf_CCCH"/>
</dbReference>
<reference evidence="6" key="1">
    <citation type="journal article" date="2023" name="Mol. Biol. Evol.">
        <title>Third-Generation Sequencing Reveals the Adaptive Role of the Epigenome in Three Deep-Sea Polychaetes.</title>
        <authorList>
            <person name="Perez M."/>
            <person name="Aroh O."/>
            <person name="Sun Y."/>
            <person name="Lan Y."/>
            <person name="Juniper S.K."/>
            <person name="Young C.R."/>
            <person name="Angers B."/>
            <person name="Qian P.Y."/>
        </authorList>
    </citation>
    <scope>NUCLEOTIDE SEQUENCE</scope>
    <source>
        <strain evidence="6">R07B-5</strain>
    </source>
</reference>
<dbReference type="PANTHER" id="PTHR46557">
    <property type="entry name" value="SERINE/THREONINE-PROTEIN PHOSPHATASE 1 REGULATORY SUBUNIT 10-RELATED"/>
    <property type="match status" value="1"/>
</dbReference>
<keyword evidence="1" id="KW-0539">Nucleus</keyword>
<feature type="compositionally biased region" description="Polar residues" evidence="3">
    <location>
        <begin position="293"/>
        <end position="303"/>
    </location>
</feature>
<feature type="domain" description="C3H1-type" evidence="4">
    <location>
        <begin position="912"/>
        <end position="940"/>
    </location>
</feature>
<dbReference type="Pfam" id="PF08711">
    <property type="entry name" value="Med26"/>
    <property type="match status" value="1"/>
</dbReference>
<dbReference type="Proteomes" id="UP001209878">
    <property type="component" value="Unassembled WGS sequence"/>
</dbReference>
<evidence type="ECO:0000259" key="5">
    <source>
        <dbReference type="PROSITE" id="PS51319"/>
    </source>
</evidence>
<dbReference type="GO" id="GO:0072357">
    <property type="term" value="C:PTW/PP1 phosphatase complex"/>
    <property type="evidence" value="ECO:0007669"/>
    <property type="project" value="TreeGrafter"/>
</dbReference>
<feature type="zinc finger region" description="C3H1-type" evidence="2">
    <location>
        <begin position="912"/>
        <end position="940"/>
    </location>
</feature>
<dbReference type="PANTHER" id="PTHR46557:SF1">
    <property type="entry name" value="SERINE_THREONINE-PROTEIN PHOSPHATASE 1 REGULATORY SUBUNIT 10"/>
    <property type="match status" value="1"/>
</dbReference>
<dbReference type="GO" id="GO:0000785">
    <property type="term" value="C:chromatin"/>
    <property type="evidence" value="ECO:0007669"/>
    <property type="project" value="TreeGrafter"/>
</dbReference>
<feature type="domain" description="TFIIS N-terminal" evidence="5">
    <location>
        <begin position="89"/>
        <end position="162"/>
    </location>
</feature>
<dbReference type="GO" id="GO:0008157">
    <property type="term" value="F:protein phosphatase 1 binding"/>
    <property type="evidence" value="ECO:0007669"/>
    <property type="project" value="TreeGrafter"/>
</dbReference>
<evidence type="ECO:0000256" key="3">
    <source>
        <dbReference type="SAM" id="MobiDB-lite"/>
    </source>
</evidence>
<dbReference type="InterPro" id="IPR017923">
    <property type="entry name" value="TFIIS_N"/>
</dbReference>
<feature type="compositionally biased region" description="Low complexity" evidence="3">
    <location>
        <begin position="198"/>
        <end position="213"/>
    </location>
</feature>
<organism evidence="6 7">
    <name type="scientific">Ridgeia piscesae</name>
    <name type="common">Tubeworm</name>
    <dbReference type="NCBI Taxonomy" id="27915"/>
    <lineage>
        <taxon>Eukaryota</taxon>
        <taxon>Metazoa</taxon>
        <taxon>Spiralia</taxon>
        <taxon>Lophotrochozoa</taxon>
        <taxon>Annelida</taxon>
        <taxon>Polychaeta</taxon>
        <taxon>Sedentaria</taxon>
        <taxon>Canalipalpata</taxon>
        <taxon>Sabellida</taxon>
        <taxon>Siboglinidae</taxon>
        <taxon>Ridgeia</taxon>
    </lineage>
</organism>
<evidence type="ECO:0000256" key="2">
    <source>
        <dbReference type="PROSITE-ProRule" id="PRU00723"/>
    </source>
</evidence>
<feature type="compositionally biased region" description="Low complexity" evidence="3">
    <location>
        <begin position="227"/>
        <end position="241"/>
    </location>
</feature>
<dbReference type="GO" id="GO:0008270">
    <property type="term" value="F:zinc ion binding"/>
    <property type="evidence" value="ECO:0007669"/>
    <property type="project" value="UniProtKB-KW"/>
</dbReference>
<feature type="compositionally biased region" description="Basic and acidic residues" evidence="3">
    <location>
        <begin position="420"/>
        <end position="449"/>
    </location>
</feature>
<evidence type="ECO:0000259" key="4">
    <source>
        <dbReference type="PROSITE" id="PS50103"/>
    </source>
</evidence>